<dbReference type="EMBL" id="CM023470">
    <property type="protein sequence ID" value="KAH7981448.1"/>
    <property type="molecule type" value="Genomic_DNA"/>
</dbReference>
<reference evidence="1" key="1">
    <citation type="submission" date="2020-05" db="EMBL/GenBank/DDBJ databases">
        <title>Large-scale comparative analyses of tick genomes elucidate their genetic diversity and vector capacities.</title>
        <authorList>
            <person name="Jia N."/>
            <person name="Wang J."/>
            <person name="Shi W."/>
            <person name="Du L."/>
            <person name="Sun Y."/>
            <person name="Zhan W."/>
            <person name="Jiang J."/>
            <person name="Wang Q."/>
            <person name="Zhang B."/>
            <person name="Ji P."/>
            <person name="Sakyi L.B."/>
            <person name="Cui X."/>
            <person name="Yuan T."/>
            <person name="Jiang B."/>
            <person name="Yang W."/>
            <person name="Lam T.T.-Y."/>
            <person name="Chang Q."/>
            <person name="Ding S."/>
            <person name="Wang X."/>
            <person name="Zhu J."/>
            <person name="Ruan X."/>
            <person name="Zhao L."/>
            <person name="Wei J."/>
            <person name="Que T."/>
            <person name="Du C."/>
            <person name="Cheng J."/>
            <person name="Dai P."/>
            <person name="Han X."/>
            <person name="Huang E."/>
            <person name="Gao Y."/>
            <person name="Liu J."/>
            <person name="Shao H."/>
            <person name="Ye R."/>
            <person name="Li L."/>
            <person name="Wei W."/>
            <person name="Wang X."/>
            <person name="Wang C."/>
            <person name="Yang T."/>
            <person name="Huo Q."/>
            <person name="Li W."/>
            <person name="Guo W."/>
            <person name="Chen H."/>
            <person name="Zhou L."/>
            <person name="Ni X."/>
            <person name="Tian J."/>
            <person name="Zhou Y."/>
            <person name="Sheng Y."/>
            <person name="Liu T."/>
            <person name="Pan Y."/>
            <person name="Xia L."/>
            <person name="Li J."/>
            <person name="Zhao F."/>
            <person name="Cao W."/>
        </authorList>
    </citation>
    <scope>NUCLEOTIDE SEQUENCE</scope>
    <source>
        <strain evidence="1">Dsil-2018</strain>
    </source>
</reference>
<organism evidence="1 2">
    <name type="scientific">Dermacentor silvarum</name>
    <name type="common">Tick</name>
    <dbReference type="NCBI Taxonomy" id="543639"/>
    <lineage>
        <taxon>Eukaryota</taxon>
        <taxon>Metazoa</taxon>
        <taxon>Ecdysozoa</taxon>
        <taxon>Arthropoda</taxon>
        <taxon>Chelicerata</taxon>
        <taxon>Arachnida</taxon>
        <taxon>Acari</taxon>
        <taxon>Parasitiformes</taxon>
        <taxon>Ixodida</taxon>
        <taxon>Ixodoidea</taxon>
        <taxon>Ixodidae</taxon>
        <taxon>Rhipicephalinae</taxon>
        <taxon>Dermacentor</taxon>
    </lineage>
</organism>
<evidence type="ECO:0000313" key="2">
    <source>
        <dbReference type="Proteomes" id="UP000821865"/>
    </source>
</evidence>
<evidence type="ECO:0000313" key="1">
    <source>
        <dbReference type="EMBL" id="KAH7981448.1"/>
    </source>
</evidence>
<accession>A0ACB8E4M2</accession>
<sequence length="167" mass="18539">MEDLLREQRPTPSQMLIIGARHSTNPSSLPMFEETGAVGSKCARPIMSATGLLLFGVLVFSVCLTTAQEKPDDVSEERFAPEQKRPFCNAFTGCGGKRSQYRTHNLISLLRQRILAEATRSHQRHRSHFPEDAGSRSAFDAGDLRSGAILVNLPSLLRKRRFSMNGP</sequence>
<name>A0ACB8E4M2_DERSI</name>
<proteinExistence type="predicted"/>
<keyword evidence="2" id="KW-1185">Reference proteome</keyword>
<protein>
    <submittedName>
        <fullName evidence="1">Uncharacterized protein</fullName>
    </submittedName>
</protein>
<dbReference type="Proteomes" id="UP000821865">
    <property type="component" value="Chromosome 1"/>
</dbReference>
<gene>
    <name evidence="1" type="ORF">HPB49_024129</name>
</gene>
<comment type="caution">
    <text evidence="1">The sequence shown here is derived from an EMBL/GenBank/DDBJ whole genome shotgun (WGS) entry which is preliminary data.</text>
</comment>